<comment type="caution">
    <text evidence="2">The sequence shown here is derived from an EMBL/GenBank/DDBJ whole genome shotgun (WGS) entry which is preliminary data.</text>
</comment>
<dbReference type="AlphaFoldDB" id="A0A5B2T9M2"/>
<evidence type="ECO:0000259" key="1">
    <source>
        <dbReference type="Pfam" id="PF18588"/>
    </source>
</evidence>
<keyword evidence="3" id="KW-1185">Reference proteome</keyword>
<reference evidence="2 3" key="1">
    <citation type="journal article" date="2015" name="Int. J. Syst. Evol. Microbiol.">
        <title>Roseomonas oryzae sp. nov., isolated from paddy rhizosphere soil.</title>
        <authorList>
            <person name="Ramaprasad E.V."/>
            <person name="Sasikala Ch."/>
            <person name="Ramana Ch.V."/>
        </authorList>
    </citation>
    <scope>NUCLEOTIDE SEQUENCE [LARGE SCALE GENOMIC DNA]</scope>
    <source>
        <strain evidence="2 3">KCTC 42542</strain>
    </source>
</reference>
<dbReference type="Pfam" id="PF18588">
    <property type="entry name" value="WcbI"/>
    <property type="match status" value="1"/>
</dbReference>
<name>A0A5B2T9M2_9PROT</name>
<evidence type="ECO:0000313" key="2">
    <source>
        <dbReference type="EMBL" id="KAA2211312.1"/>
    </source>
</evidence>
<proteinExistence type="predicted"/>
<accession>A0A5B2T9M2</accession>
<dbReference type="Gene3D" id="3.40.50.12080">
    <property type="match status" value="2"/>
</dbReference>
<dbReference type="InterPro" id="IPR041307">
    <property type="entry name" value="WcbI"/>
</dbReference>
<sequence length="372" mass="42678">MSEPVDLPGVNRGQSKRPDAKRVLFYGACHASIFASVFSRWGTRDDFVYDYATNWRMVLDGTPFPYDAVSQWDTIVFSPIENKEGYETWRVVEACKANGVRSICYPHLHWRGYFPKISKGRFFAGDEWHFPEIAESASASRSYEEFVRQVSELHTDAVAIQLNAEESTRHLELQEKTNQTAFRISDYIRSEYRNQRLFMTPGHPTQVLYAEAIRRLNEHLGHPLDPSYYYVAEEPQRGLKTPIPPNVHRALGLKFADADTQFSNQTLGARTIAWPEYLRLTYGYEKGTPFFKSNTATFLKARPDPIADLEDIEKVSVPRGAVLQASQNGAALSGHAEMSLSWLDSVTQKKVARWQKVYLFREHWQEIAPDRA</sequence>
<feature type="domain" description="Polysaccharide biosynthesis enzyme WcbI" evidence="1">
    <location>
        <begin position="65"/>
        <end position="223"/>
    </location>
</feature>
<dbReference type="EMBL" id="VUKA01000036">
    <property type="protein sequence ID" value="KAA2211312.1"/>
    <property type="molecule type" value="Genomic_DNA"/>
</dbReference>
<dbReference type="Proteomes" id="UP000322110">
    <property type="component" value="Unassembled WGS sequence"/>
</dbReference>
<gene>
    <name evidence="2" type="ORF">F0Q34_20700</name>
</gene>
<protein>
    <recommendedName>
        <fullName evidence="1">Polysaccharide biosynthesis enzyme WcbI domain-containing protein</fullName>
    </recommendedName>
</protein>
<organism evidence="2 3">
    <name type="scientific">Teichococcus oryzae</name>
    <dbReference type="NCBI Taxonomy" id="1608942"/>
    <lineage>
        <taxon>Bacteria</taxon>
        <taxon>Pseudomonadati</taxon>
        <taxon>Pseudomonadota</taxon>
        <taxon>Alphaproteobacteria</taxon>
        <taxon>Acetobacterales</taxon>
        <taxon>Roseomonadaceae</taxon>
        <taxon>Roseomonas</taxon>
    </lineage>
</organism>
<evidence type="ECO:0000313" key="3">
    <source>
        <dbReference type="Proteomes" id="UP000322110"/>
    </source>
</evidence>